<reference evidence="2" key="1">
    <citation type="submission" date="2021-02" db="EMBL/GenBank/DDBJ databases">
        <authorList>
            <person name="Nowell W R."/>
        </authorList>
    </citation>
    <scope>NUCLEOTIDE SEQUENCE</scope>
</reference>
<dbReference type="Proteomes" id="UP000663836">
    <property type="component" value="Unassembled WGS sequence"/>
</dbReference>
<gene>
    <name evidence="2" type="ORF">JBS370_LOCUS17577</name>
</gene>
<accession>A0A819DVE2</accession>
<dbReference type="AlphaFoldDB" id="A0A819DVE2"/>
<feature type="compositionally biased region" description="Low complexity" evidence="1">
    <location>
        <begin position="30"/>
        <end position="39"/>
    </location>
</feature>
<proteinExistence type="predicted"/>
<feature type="region of interest" description="Disordered" evidence="1">
    <location>
        <begin position="1"/>
        <end position="63"/>
    </location>
</feature>
<comment type="caution">
    <text evidence="2">The sequence shown here is derived from an EMBL/GenBank/DDBJ whole genome shotgun (WGS) entry which is preliminary data.</text>
</comment>
<sequence>MFNFSDASFKEFSSSEVTAPSGSMPFNHPSNNNDLSLSKDNAEVVDEKDFTSDERTSTQRNVTPSSNEIVDVITVLDYGQSNNQIHIAIR</sequence>
<evidence type="ECO:0000313" key="2">
    <source>
        <dbReference type="EMBL" id="CAF3839780.1"/>
    </source>
</evidence>
<feature type="compositionally biased region" description="Polar residues" evidence="1">
    <location>
        <begin position="11"/>
        <end position="21"/>
    </location>
</feature>
<dbReference type="EMBL" id="CAJOBD010001900">
    <property type="protein sequence ID" value="CAF3839780.1"/>
    <property type="molecule type" value="Genomic_DNA"/>
</dbReference>
<evidence type="ECO:0000256" key="1">
    <source>
        <dbReference type="SAM" id="MobiDB-lite"/>
    </source>
</evidence>
<protein>
    <submittedName>
        <fullName evidence="2">Uncharacterized protein</fullName>
    </submittedName>
</protein>
<feature type="compositionally biased region" description="Basic and acidic residues" evidence="1">
    <location>
        <begin position="40"/>
        <end position="57"/>
    </location>
</feature>
<evidence type="ECO:0000313" key="3">
    <source>
        <dbReference type="Proteomes" id="UP000663836"/>
    </source>
</evidence>
<organism evidence="2 3">
    <name type="scientific">Rotaria sordida</name>
    <dbReference type="NCBI Taxonomy" id="392033"/>
    <lineage>
        <taxon>Eukaryota</taxon>
        <taxon>Metazoa</taxon>
        <taxon>Spiralia</taxon>
        <taxon>Gnathifera</taxon>
        <taxon>Rotifera</taxon>
        <taxon>Eurotatoria</taxon>
        <taxon>Bdelloidea</taxon>
        <taxon>Philodinida</taxon>
        <taxon>Philodinidae</taxon>
        <taxon>Rotaria</taxon>
    </lineage>
</organism>
<name>A0A819DVE2_9BILA</name>